<dbReference type="OrthoDB" id="3659232at2"/>
<organism evidence="1 2">
    <name type="scientific">Paenibacillus selenitireducens</name>
    <dbReference type="NCBI Taxonomy" id="1324314"/>
    <lineage>
        <taxon>Bacteria</taxon>
        <taxon>Bacillati</taxon>
        <taxon>Bacillota</taxon>
        <taxon>Bacilli</taxon>
        <taxon>Bacillales</taxon>
        <taxon>Paenibacillaceae</taxon>
        <taxon>Paenibacillus</taxon>
    </lineage>
</organism>
<reference evidence="1 2" key="1">
    <citation type="submission" date="2017-01" db="EMBL/GenBank/DDBJ databases">
        <title>Genome analysis of Paenibacillus selenitrireducens ES3-24.</title>
        <authorList>
            <person name="Xu D."/>
            <person name="Yao R."/>
            <person name="Zheng S."/>
        </authorList>
    </citation>
    <scope>NUCLEOTIDE SEQUENCE [LARGE SCALE GENOMIC DNA]</scope>
    <source>
        <strain evidence="1 2">ES3-24</strain>
    </source>
</reference>
<evidence type="ECO:0000313" key="1">
    <source>
        <dbReference type="EMBL" id="OPA75175.1"/>
    </source>
</evidence>
<dbReference type="RefSeq" id="WP_078501248.1">
    <property type="nucleotide sequence ID" value="NZ_MSZX01000009.1"/>
</dbReference>
<name>A0A1T2X5U2_9BACL</name>
<dbReference type="AlphaFoldDB" id="A0A1T2X5U2"/>
<keyword evidence="2" id="KW-1185">Reference proteome</keyword>
<evidence type="ECO:0008006" key="3">
    <source>
        <dbReference type="Google" id="ProtNLM"/>
    </source>
</evidence>
<comment type="caution">
    <text evidence="1">The sequence shown here is derived from an EMBL/GenBank/DDBJ whole genome shotgun (WGS) entry which is preliminary data.</text>
</comment>
<sequence length="349" mass="39178">MKVGEARAFAAEWVIQHASHDHWFIGAYFSGSTVGLPDDLELAISSDIDVVIVIAQEEPPLKLGKFIYRGTLVEVTYLSWNQLSSVEDVLSNYHLAGGFRTDTIIADPTGNLRRLQTQVFSHFAEMKWVRRRCEHARSRIEQGLRSINRSASWHDQVTAWLFPTGVTTHVLLAAALRNPTVRLRYFAAREVLLDYGHDLDGLYLNLLKLLGCAHLTPQQVEHHVAELACTFDAAAAVAKTPFFFRTDITSAARPIAIDGSLQLIRTGYHREAMFWIVTTFARCHQILEVDASLQTQRERSHAFEAVIADLGITSTESLISRAEDVIQFLPQLWNTVEMILVTNPAITGK</sequence>
<gene>
    <name evidence="1" type="ORF">BVG16_21460</name>
</gene>
<protein>
    <recommendedName>
        <fullName evidence="3">Polymerase nucleotidyl transferase domain-containing protein</fullName>
    </recommendedName>
</protein>
<dbReference type="EMBL" id="MSZX01000009">
    <property type="protein sequence ID" value="OPA75175.1"/>
    <property type="molecule type" value="Genomic_DNA"/>
</dbReference>
<proteinExistence type="predicted"/>
<accession>A0A1T2X5U2</accession>
<evidence type="ECO:0000313" key="2">
    <source>
        <dbReference type="Proteomes" id="UP000190188"/>
    </source>
</evidence>
<dbReference type="Proteomes" id="UP000190188">
    <property type="component" value="Unassembled WGS sequence"/>
</dbReference>